<protein>
    <recommendedName>
        <fullName evidence="7">MAM domain-containing glycosylphosphatidylinositol anchor protein 1</fullName>
    </recommendedName>
</protein>
<dbReference type="SUPFAM" id="SSF49899">
    <property type="entry name" value="Concanavalin A-like lectins/glucanases"/>
    <property type="match status" value="3"/>
</dbReference>
<dbReference type="GO" id="GO:0016020">
    <property type="term" value="C:membrane"/>
    <property type="evidence" value="ECO:0007669"/>
    <property type="project" value="InterPro"/>
</dbReference>
<dbReference type="InterPro" id="IPR007110">
    <property type="entry name" value="Ig-like_dom"/>
</dbReference>
<proteinExistence type="predicted"/>
<sequence length="1018" mass="110061">MADDKVRVNAQSKCFHGNSFFLSSAIFILVIINSSIFLAFTIHQLRQIGDVERMLLEKRLRLENMRASCWNNNYSKKEKLLQVIDQLPKIDRKYDKLRENMRRRQTSSISSLFQDLVHAQEQLLMQRCTPDTVICIKGQKGDLGFPGEKGNMGPDGSKGIPGIKGLDGQDGSPGEKGKKGISGDKGLQGPQNGNGAKGDMGVVGNKGVPGLMGIKGDRGKTGVKGTSGGKGQSGSKGLPGVIGPKGDKGDSGPVGEQGAKGERGAVGAKGSIGNGTSCDCMDKPKFKESHQTESVHFGSNVTLDCSTTSLPEPTVTWIKTDSDGCFANFSKTSGEKIELKNIQPVDVGTYQCTAENAVGTSVKTITITSTDNPEVISCDFESGFCGWSQSKADDADFSRNTGLLRTPTADHTPGKGGGGNYANIDSSAMTTGQKGKLESFFIPAQDKHCLTFWYYVDSASGAILKVKTKACSLDEATLLKLTSSGTGWKQARVDIPVDTHGRQIIFEAERGNSASDVAIDDVSFSNKECPPADKKPEIINKNQTIVVQKGDRAVLPCNVTGFPDPSFTWDKASACSTYQRNGQPLVITNASLSSAGTYKCIAKNRAGTDWGEIKLIVNETEICTFKSTEHCNWKNIQTGDNLDWVKQTGSTPSSQTGPSADHTNPNNGGYYMYMEASSPAATSNTADLQYKTLPAGQPFCVHFWYHMYGNSMGSLRILAKDCKTNSSVEIWKMSGDQGDKWNEACVLLEQGGHDYIPQIEAVRGQSYHSDIGIDDIEFRTGQCDCHTRIPVNLTCNFDGDICDGQGFRAQSSTTYQLRWSRAKGVTPSIGTGPDRDHTSGKFFEVKLFKTFYINAIFTLRRIPDCSKNCRHIQAKYSSTVSPTISTAKFTDPILVAEFTISQGSGSYIFVETSGGSPGLKGSFISPQLPSNQEACLHFWYNMNGAEMGDLDVIVQPTTGNGTTILHESGNKGTRWFEAKMTIPSQTQPYKIDFQVTRGSGFKGDAALDDISIKDGPCV</sequence>
<evidence type="ECO:0000256" key="1">
    <source>
        <dbReference type="SAM" id="MobiDB-lite"/>
    </source>
</evidence>
<keyword evidence="2" id="KW-1133">Transmembrane helix</keyword>
<dbReference type="Gene3D" id="2.60.120.200">
    <property type="match status" value="3"/>
</dbReference>
<evidence type="ECO:0000313" key="5">
    <source>
        <dbReference type="EnsemblMetazoa" id="G2242.1:cds"/>
    </source>
</evidence>
<dbReference type="PRINTS" id="PR00020">
    <property type="entry name" value="MAMDOMAIN"/>
</dbReference>
<dbReference type="CDD" id="cd06263">
    <property type="entry name" value="MAM"/>
    <property type="match status" value="3"/>
</dbReference>
<feature type="region of interest" description="Disordered" evidence="1">
    <location>
        <begin position="645"/>
        <end position="665"/>
    </location>
</feature>
<dbReference type="InterPro" id="IPR000998">
    <property type="entry name" value="MAM_dom"/>
</dbReference>
<keyword evidence="6" id="KW-1185">Reference proteome</keyword>
<dbReference type="PROSITE" id="PS50835">
    <property type="entry name" value="IG_LIKE"/>
    <property type="match status" value="2"/>
</dbReference>
<feature type="transmembrane region" description="Helical" evidence="2">
    <location>
        <begin position="20"/>
        <end position="40"/>
    </location>
</feature>
<feature type="domain" description="MAM" evidence="3">
    <location>
        <begin position="376"/>
        <end position="531"/>
    </location>
</feature>
<evidence type="ECO:0008006" key="7">
    <source>
        <dbReference type="Google" id="ProtNLM"/>
    </source>
</evidence>
<feature type="region of interest" description="Disordered" evidence="1">
    <location>
        <begin position="144"/>
        <end position="270"/>
    </location>
</feature>
<dbReference type="Gene3D" id="2.60.40.10">
    <property type="entry name" value="Immunoglobulins"/>
    <property type="match status" value="2"/>
</dbReference>
<dbReference type="InterPro" id="IPR013320">
    <property type="entry name" value="ConA-like_dom_sf"/>
</dbReference>
<dbReference type="Pfam" id="PF00629">
    <property type="entry name" value="MAM"/>
    <property type="match status" value="3"/>
</dbReference>
<dbReference type="InterPro" id="IPR003598">
    <property type="entry name" value="Ig_sub2"/>
</dbReference>
<reference evidence="5" key="1">
    <citation type="submission" date="2022-08" db="UniProtKB">
        <authorList>
            <consortium name="EnsemblMetazoa"/>
        </authorList>
    </citation>
    <scope>IDENTIFICATION</scope>
    <source>
        <strain evidence="5">05x7-T-G4-1.051#20</strain>
    </source>
</reference>
<dbReference type="InterPro" id="IPR036179">
    <property type="entry name" value="Ig-like_dom_sf"/>
</dbReference>
<dbReference type="SMART" id="SM00408">
    <property type="entry name" value="IGc2"/>
    <property type="match status" value="2"/>
</dbReference>
<evidence type="ECO:0000256" key="2">
    <source>
        <dbReference type="SAM" id="Phobius"/>
    </source>
</evidence>
<dbReference type="SUPFAM" id="SSF48726">
    <property type="entry name" value="Immunoglobulin"/>
    <property type="match status" value="2"/>
</dbReference>
<dbReference type="PROSITE" id="PS00740">
    <property type="entry name" value="MAM_1"/>
    <property type="match status" value="1"/>
</dbReference>
<feature type="compositionally biased region" description="Gly residues" evidence="1">
    <location>
        <begin position="225"/>
        <end position="234"/>
    </location>
</feature>
<dbReference type="AlphaFoldDB" id="A0A8W8K8F0"/>
<dbReference type="SMART" id="SM00409">
    <property type="entry name" value="IG"/>
    <property type="match status" value="2"/>
</dbReference>
<dbReference type="Pfam" id="PF13927">
    <property type="entry name" value="Ig_3"/>
    <property type="match status" value="2"/>
</dbReference>
<dbReference type="Pfam" id="PF01391">
    <property type="entry name" value="Collagen"/>
    <property type="match status" value="2"/>
</dbReference>
<keyword evidence="2" id="KW-0812">Transmembrane</keyword>
<feature type="domain" description="Ig-like" evidence="4">
    <location>
        <begin position="284"/>
        <end position="368"/>
    </location>
</feature>
<dbReference type="PANTHER" id="PTHR23282">
    <property type="entry name" value="APICAL ENDOSOMAL GLYCOPROTEIN PRECURSOR"/>
    <property type="match status" value="1"/>
</dbReference>
<dbReference type="InterPro" id="IPR003599">
    <property type="entry name" value="Ig_sub"/>
</dbReference>
<dbReference type="PANTHER" id="PTHR23282:SF142">
    <property type="entry name" value="MAM DOMAIN-CONTAINING PROTEIN"/>
    <property type="match status" value="1"/>
</dbReference>
<organism evidence="5 6">
    <name type="scientific">Magallana gigas</name>
    <name type="common">Pacific oyster</name>
    <name type="synonym">Crassostrea gigas</name>
    <dbReference type="NCBI Taxonomy" id="29159"/>
    <lineage>
        <taxon>Eukaryota</taxon>
        <taxon>Metazoa</taxon>
        <taxon>Spiralia</taxon>
        <taxon>Lophotrochozoa</taxon>
        <taxon>Mollusca</taxon>
        <taxon>Bivalvia</taxon>
        <taxon>Autobranchia</taxon>
        <taxon>Pteriomorphia</taxon>
        <taxon>Ostreida</taxon>
        <taxon>Ostreoidea</taxon>
        <taxon>Ostreidae</taxon>
        <taxon>Magallana</taxon>
    </lineage>
</organism>
<evidence type="ECO:0000313" key="6">
    <source>
        <dbReference type="Proteomes" id="UP000005408"/>
    </source>
</evidence>
<keyword evidence="2" id="KW-0472">Membrane</keyword>
<evidence type="ECO:0000259" key="3">
    <source>
        <dbReference type="PROSITE" id="PS50060"/>
    </source>
</evidence>
<feature type="domain" description="Ig-like" evidence="4">
    <location>
        <begin position="536"/>
        <end position="618"/>
    </location>
</feature>
<dbReference type="InterPro" id="IPR051560">
    <property type="entry name" value="MAM_domain-containing"/>
</dbReference>
<dbReference type="SMART" id="SM00137">
    <property type="entry name" value="MAM"/>
    <property type="match status" value="3"/>
</dbReference>
<feature type="domain" description="MAM" evidence="3">
    <location>
        <begin position="793"/>
        <end position="1018"/>
    </location>
</feature>
<dbReference type="Proteomes" id="UP000005408">
    <property type="component" value="Unassembled WGS sequence"/>
</dbReference>
<dbReference type="InterPro" id="IPR008160">
    <property type="entry name" value="Collagen"/>
</dbReference>
<accession>A0A8W8K8F0</accession>
<feature type="domain" description="MAM" evidence="3">
    <location>
        <begin position="621"/>
        <end position="785"/>
    </location>
</feature>
<dbReference type="PROSITE" id="PS50060">
    <property type="entry name" value="MAM_2"/>
    <property type="match status" value="3"/>
</dbReference>
<feature type="compositionally biased region" description="Low complexity" evidence="1">
    <location>
        <begin position="647"/>
        <end position="659"/>
    </location>
</feature>
<dbReference type="InterPro" id="IPR013783">
    <property type="entry name" value="Ig-like_fold"/>
</dbReference>
<dbReference type="EnsemblMetazoa" id="G2242.1">
    <property type="protein sequence ID" value="G2242.1:cds"/>
    <property type="gene ID" value="G2242"/>
</dbReference>
<evidence type="ECO:0000259" key="4">
    <source>
        <dbReference type="PROSITE" id="PS50835"/>
    </source>
</evidence>
<feature type="compositionally biased region" description="Basic and acidic residues" evidence="1">
    <location>
        <begin position="173"/>
        <end position="182"/>
    </location>
</feature>
<name>A0A8W8K8F0_MAGGI</name>